<evidence type="ECO:0000256" key="1">
    <source>
        <dbReference type="SAM" id="MobiDB-lite"/>
    </source>
</evidence>
<keyword evidence="2" id="KW-0732">Signal</keyword>
<name>A0ABW5DGR4_9HYPH</name>
<accession>A0ABW5DGR4</accession>
<evidence type="ECO:0000256" key="2">
    <source>
        <dbReference type="SAM" id="SignalP"/>
    </source>
</evidence>
<feature type="signal peptide" evidence="2">
    <location>
        <begin position="1"/>
        <end position="25"/>
    </location>
</feature>
<dbReference type="EMBL" id="JBHUIR010000038">
    <property type="protein sequence ID" value="MFD2260267.1"/>
    <property type="molecule type" value="Genomic_DNA"/>
</dbReference>
<keyword evidence="4" id="KW-1185">Reference proteome</keyword>
<sequence>MKRLYLTSCLVVASLVLTACSGTEAINLNKENGEAGAETSTAPDAAAGTADAAMPTQSTPANPQAAAAAIAVARVHFASALGTPAEALSPLQNGLNQRARERGLSIETSDKATLVVNGYFSTVDEDRQTLVIYVWDVTDKAGNRLHRLQGQERVSGNDSGWQAVDAETMTRIGQKTVDGLLDWLSRSRT</sequence>
<feature type="region of interest" description="Disordered" evidence="1">
    <location>
        <begin position="31"/>
        <end position="60"/>
    </location>
</feature>
<evidence type="ECO:0000313" key="4">
    <source>
        <dbReference type="Proteomes" id="UP001597373"/>
    </source>
</evidence>
<gene>
    <name evidence="3" type="ORF">ACFSMZ_10890</name>
</gene>
<dbReference type="Proteomes" id="UP001597373">
    <property type="component" value="Unassembled WGS sequence"/>
</dbReference>
<evidence type="ECO:0000313" key="3">
    <source>
        <dbReference type="EMBL" id="MFD2260267.1"/>
    </source>
</evidence>
<feature type="compositionally biased region" description="Low complexity" evidence="1">
    <location>
        <begin position="39"/>
        <end position="60"/>
    </location>
</feature>
<proteinExistence type="predicted"/>
<feature type="chain" id="PRO_5047384069" description="Lipoprotein" evidence="2">
    <location>
        <begin position="26"/>
        <end position="189"/>
    </location>
</feature>
<dbReference type="PROSITE" id="PS51257">
    <property type="entry name" value="PROKAR_LIPOPROTEIN"/>
    <property type="match status" value="1"/>
</dbReference>
<evidence type="ECO:0008006" key="5">
    <source>
        <dbReference type="Google" id="ProtNLM"/>
    </source>
</evidence>
<comment type="caution">
    <text evidence="3">The sequence shown here is derived from an EMBL/GenBank/DDBJ whole genome shotgun (WGS) entry which is preliminary data.</text>
</comment>
<organism evidence="3 4">
    <name type="scientific">Chelativorans composti</name>
    <dbReference type="NCBI Taxonomy" id="768533"/>
    <lineage>
        <taxon>Bacteria</taxon>
        <taxon>Pseudomonadati</taxon>
        <taxon>Pseudomonadota</taxon>
        <taxon>Alphaproteobacteria</taxon>
        <taxon>Hyphomicrobiales</taxon>
        <taxon>Phyllobacteriaceae</taxon>
        <taxon>Chelativorans</taxon>
    </lineage>
</organism>
<protein>
    <recommendedName>
        <fullName evidence="5">Lipoprotein</fullName>
    </recommendedName>
</protein>
<reference evidence="4" key="1">
    <citation type="journal article" date="2019" name="Int. J. Syst. Evol. Microbiol.">
        <title>The Global Catalogue of Microorganisms (GCM) 10K type strain sequencing project: providing services to taxonomists for standard genome sequencing and annotation.</title>
        <authorList>
            <consortium name="The Broad Institute Genomics Platform"/>
            <consortium name="The Broad Institute Genome Sequencing Center for Infectious Disease"/>
            <person name="Wu L."/>
            <person name="Ma J."/>
        </authorList>
    </citation>
    <scope>NUCLEOTIDE SEQUENCE [LARGE SCALE GENOMIC DNA]</scope>
    <source>
        <strain evidence="4">KCTC 23707</strain>
    </source>
</reference>
<dbReference type="RefSeq" id="WP_345099128.1">
    <property type="nucleotide sequence ID" value="NZ_BAABGS010000021.1"/>
</dbReference>